<keyword evidence="2" id="KW-1185">Reference proteome</keyword>
<proteinExistence type="predicted"/>
<evidence type="ECO:0000313" key="1">
    <source>
        <dbReference type="EMBL" id="SMC73208.1"/>
    </source>
</evidence>
<dbReference type="EMBL" id="FWXZ01000004">
    <property type="protein sequence ID" value="SMC73208.1"/>
    <property type="molecule type" value="Genomic_DNA"/>
</dbReference>
<sequence>MILRDIGLQVQRGLRSKGCLFSICLMLYSLFFVHTDTPVFFRMPLIYFGKDCTFYYHFIISFWLGLSQFVVPIAAMLPLTFFHCDDLNSGFKNLSEYRLSRSRYFIHRVLAAAITAMVAVLIACVLFTLFLLCVCTLQGGENEAWLNNRHGSAFEWLATVEHFPFFILVQYGRLMVSAATWALVASCFSILWANKAFVIVATFGLSIFLDVELEKMLGEEFTVSFLQTPDLNTHIPLQDLFGRQLLYLVIAAAVCMMTVILFSSKRILKLRQKLVLILAAHLPGREKKIEWNLANRSRGTFAGEVFTDIRAFTSFATILPAILIPILVVVCKNVFHIHPHSIGDLWLDVFGGFYWFEPEVNFTPIGLWILLLLPPMMGVALSLDREFSSRTQMTLYRFRNKTRWWGSKCVATLIYTIMCSAVMFCSVAIFGWLTGADGIGVLLEDEDGFLTSNYFVLLQTFGLFTGQIIMLTQLQALIHMLTGRMQLGIISYILPCIACLITFSVFDRLRNIYVPYNWGMILRSSIFSPAFDYEESGEISPLCATNVNGALGAQAGVSIILAGISVLAARIVKISEREVKE</sequence>
<dbReference type="Proteomes" id="UP000192328">
    <property type="component" value="Unassembled WGS sequence"/>
</dbReference>
<comment type="caution">
    <text evidence="1">The sequence shown here is derived from an EMBL/GenBank/DDBJ whole genome shotgun (WGS) entry which is preliminary data.</text>
</comment>
<protein>
    <submittedName>
        <fullName evidence="1">Uncharacterized protein</fullName>
    </submittedName>
</protein>
<accession>A0AC61PN26</accession>
<name>A0AC61PN26_9FIRM</name>
<organism evidence="1 2">
    <name type="scientific">Aristaeella lactis</name>
    <dbReference type="NCBI Taxonomy" id="3046383"/>
    <lineage>
        <taxon>Bacteria</taxon>
        <taxon>Bacillati</taxon>
        <taxon>Bacillota</taxon>
        <taxon>Clostridia</taxon>
        <taxon>Eubacteriales</taxon>
        <taxon>Aristaeellaceae</taxon>
        <taxon>Aristaeella</taxon>
    </lineage>
</organism>
<gene>
    <name evidence="1" type="ORF">SAMN06297397_2242</name>
</gene>
<evidence type="ECO:0000313" key="2">
    <source>
        <dbReference type="Proteomes" id="UP000192328"/>
    </source>
</evidence>
<reference evidence="1" key="1">
    <citation type="submission" date="2017-04" db="EMBL/GenBank/DDBJ databases">
        <authorList>
            <person name="Varghese N."/>
            <person name="Submissions S."/>
        </authorList>
    </citation>
    <scope>NUCLEOTIDE SEQUENCE</scope>
    <source>
        <strain evidence="1">WTE2008</strain>
    </source>
</reference>